<dbReference type="Gene3D" id="1.20.1090.10">
    <property type="entry name" value="Dehydroquinate synthase-like - alpha domain"/>
    <property type="match status" value="1"/>
</dbReference>
<dbReference type="Gene3D" id="3.40.50.1970">
    <property type="match status" value="1"/>
</dbReference>
<evidence type="ECO:0000259" key="3">
    <source>
        <dbReference type="Pfam" id="PF25137"/>
    </source>
</evidence>
<dbReference type="Proteomes" id="UP000190409">
    <property type="component" value="Unassembled WGS sequence"/>
</dbReference>
<feature type="domain" description="Fe-containing alcohol dehydrogenase-like C-terminal" evidence="3">
    <location>
        <begin position="195"/>
        <end position="391"/>
    </location>
</feature>
<dbReference type="InterPro" id="IPR018211">
    <property type="entry name" value="ADH_Fe_CS"/>
</dbReference>
<dbReference type="PROSITE" id="PS00913">
    <property type="entry name" value="ADH_IRON_1"/>
    <property type="match status" value="1"/>
</dbReference>
<dbReference type="GO" id="GO:0005829">
    <property type="term" value="C:cytosol"/>
    <property type="evidence" value="ECO:0007669"/>
    <property type="project" value="TreeGrafter"/>
</dbReference>
<dbReference type="InterPro" id="IPR056798">
    <property type="entry name" value="ADH_Fe_C"/>
</dbReference>
<evidence type="ECO:0000259" key="2">
    <source>
        <dbReference type="Pfam" id="PF00465"/>
    </source>
</evidence>
<protein>
    <submittedName>
        <fullName evidence="4">NADH-dependent alcohol dehydrogenase</fullName>
    </submittedName>
</protein>
<dbReference type="CDD" id="cd08187">
    <property type="entry name" value="BDH"/>
    <property type="match status" value="1"/>
</dbReference>
<proteinExistence type="predicted"/>
<dbReference type="FunFam" id="3.40.50.1970:FF:000003">
    <property type="entry name" value="Alcohol dehydrogenase, iron-containing"/>
    <property type="match status" value="1"/>
</dbReference>
<dbReference type="GO" id="GO:0008106">
    <property type="term" value="F:alcohol dehydrogenase (NADP+) activity"/>
    <property type="evidence" value="ECO:0007669"/>
    <property type="project" value="TreeGrafter"/>
</dbReference>
<feature type="domain" description="Alcohol dehydrogenase iron-type/glycerol dehydrogenase GldA" evidence="2">
    <location>
        <begin position="13"/>
        <end position="182"/>
    </location>
</feature>
<dbReference type="GO" id="GO:1990362">
    <property type="term" value="F:butanol dehydrogenase (NAD+) activity"/>
    <property type="evidence" value="ECO:0007669"/>
    <property type="project" value="InterPro"/>
</dbReference>
<sequence length="398" mass="44371">MMRHMGEFSYYNPTKIEFGPGKIAKLAELIPIDKKVLIIYGQNSAKKYGTLDQVYEVLREYTIDEFGGIEANPQYETCVQAIQKVKDEGFDFLLAVGGGSVIDATKFIAVGAMMEEEPRLIFGGDIGENKPITAALPLASIVTLPATGSEANKGSVITFPEYQAKLGWHSPLVYPQFSILDPTLTYTLPERQLANGICDAFVHTLEIYLTYPVDAKIPDRFAEGILQTLVEVAPDVVDTEQHNYAARANFMWSATVALNGWLRTGVPEDWSTHWLGHEITALNGTDHARSLTAILPALMDIRRQQKAGKLVMYAERVWGITEGTQEAKIDQAIMKTAEFFRSLGMPTCLSDVGVEEADIDFLTEQLVRHDKINLSERGDQNQTVNRQIYKRALTDFQL</sequence>
<dbReference type="Pfam" id="PF00465">
    <property type="entry name" value="Fe-ADH"/>
    <property type="match status" value="1"/>
</dbReference>
<dbReference type="GO" id="GO:1990002">
    <property type="term" value="F:methylglyoxal reductase (NADPH) (acetol producing) activity"/>
    <property type="evidence" value="ECO:0007669"/>
    <property type="project" value="TreeGrafter"/>
</dbReference>
<dbReference type="PANTHER" id="PTHR43633:SF1">
    <property type="entry name" value="ALCOHOL DEHYDROGENASE YQHD"/>
    <property type="match status" value="1"/>
</dbReference>
<organism evidence="4 5">
    <name type="scientific">Dolosigranulum pigrum</name>
    <dbReference type="NCBI Taxonomy" id="29394"/>
    <lineage>
        <taxon>Bacteria</taxon>
        <taxon>Bacillati</taxon>
        <taxon>Bacillota</taxon>
        <taxon>Bacilli</taxon>
        <taxon>Lactobacillales</taxon>
        <taxon>Carnobacteriaceae</taxon>
        <taxon>Dolosigranulum</taxon>
    </lineage>
</organism>
<gene>
    <name evidence="4" type="ORF">BWX42_09275</name>
</gene>
<dbReference type="EMBL" id="MUYF01000003">
    <property type="protein sequence ID" value="OOL81867.1"/>
    <property type="molecule type" value="Genomic_DNA"/>
</dbReference>
<dbReference type="Pfam" id="PF25137">
    <property type="entry name" value="ADH_Fe_C"/>
    <property type="match status" value="1"/>
</dbReference>
<evidence type="ECO:0000256" key="1">
    <source>
        <dbReference type="ARBA" id="ARBA00023002"/>
    </source>
</evidence>
<reference evidence="4 5" key="1">
    <citation type="submission" date="2017-01" db="EMBL/GenBank/DDBJ databases">
        <title>Complete Genome Sequence of Dolosigranulum pigrum isolated from a Patient with interstitial lung disease.</title>
        <authorList>
            <person name="Mukhopadhyay R."/>
            <person name="Joaquin J."/>
            <person name="Hogue R."/>
            <person name="Fitzgerald S."/>
            <person name="Jospin G."/>
            <person name="Eisen J.A."/>
            <person name="Chaturvedi V."/>
        </authorList>
    </citation>
    <scope>NUCLEOTIDE SEQUENCE [LARGE SCALE GENOMIC DNA]</scope>
    <source>
        <strain evidence="4 5">15S00348</strain>
    </source>
</reference>
<accession>A0A1S8KQ55</accession>
<dbReference type="PANTHER" id="PTHR43633">
    <property type="entry name" value="ALCOHOL DEHYDROGENASE YQHD"/>
    <property type="match status" value="1"/>
</dbReference>
<dbReference type="SUPFAM" id="SSF56796">
    <property type="entry name" value="Dehydroquinate synthase-like"/>
    <property type="match status" value="1"/>
</dbReference>
<keyword evidence="1" id="KW-0560">Oxidoreductase</keyword>
<dbReference type="GO" id="GO:0046872">
    <property type="term" value="F:metal ion binding"/>
    <property type="evidence" value="ECO:0007669"/>
    <property type="project" value="InterPro"/>
</dbReference>
<evidence type="ECO:0000313" key="4">
    <source>
        <dbReference type="EMBL" id="OOL81867.1"/>
    </source>
</evidence>
<evidence type="ECO:0000313" key="5">
    <source>
        <dbReference type="Proteomes" id="UP000190409"/>
    </source>
</evidence>
<name>A0A1S8KQ55_9LACT</name>
<dbReference type="InterPro" id="IPR044731">
    <property type="entry name" value="BDH-like"/>
</dbReference>
<comment type="caution">
    <text evidence="4">The sequence shown here is derived from an EMBL/GenBank/DDBJ whole genome shotgun (WGS) entry which is preliminary data.</text>
</comment>
<dbReference type="AlphaFoldDB" id="A0A1S8KQ55"/>
<dbReference type="InterPro" id="IPR001670">
    <property type="entry name" value="ADH_Fe/GldA"/>
</dbReference>